<evidence type="ECO:0000256" key="6">
    <source>
        <dbReference type="ARBA" id="ARBA00023065"/>
    </source>
</evidence>
<dbReference type="EMBL" id="JACSDZ010000006">
    <property type="protein sequence ID" value="KAF7401107.1"/>
    <property type="molecule type" value="Genomic_DNA"/>
</dbReference>
<comment type="caution">
    <text evidence="14">The sequence shown here is derived from an EMBL/GenBank/DDBJ whole genome shotgun (WGS) entry which is preliminary data.</text>
</comment>
<keyword evidence="9" id="KW-0325">Glycoprotein</keyword>
<keyword evidence="11" id="KW-0407">Ion channel</keyword>
<evidence type="ECO:0000256" key="5">
    <source>
        <dbReference type="ARBA" id="ARBA00022989"/>
    </source>
</evidence>
<sequence>MHGLVLKTVVVEDSPYIEVEKNGTMSGLFGDVLTELSKIANFTLNTVKFMKEYGRWDEENKIWTGAVGEIAAGRADISISEFSLTNNRLDIIDYIIPIIVSPMHLYIKDPLLYDTKWTGYFKVFDLKVWIFIIVIISIAPSLVTILKMVDNPERGTHRIVSMILENYLEFWGIFCQQGLAGNICWTIRKYKNCVVLITTTSNQLA</sequence>
<dbReference type="GO" id="GO:0005886">
    <property type="term" value="C:plasma membrane"/>
    <property type="evidence" value="ECO:0007669"/>
    <property type="project" value="UniProtKB-SubCell"/>
</dbReference>
<evidence type="ECO:0000313" key="14">
    <source>
        <dbReference type="EMBL" id="KAF7401107.1"/>
    </source>
</evidence>
<evidence type="ECO:0000256" key="12">
    <source>
        <dbReference type="SAM" id="Phobius"/>
    </source>
</evidence>
<accession>A0A834K6M4</accession>
<gene>
    <name evidence="14" type="ORF">HZH68_006927</name>
</gene>
<evidence type="ECO:0000256" key="3">
    <source>
        <dbReference type="ARBA" id="ARBA00022475"/>
    </source>
</evidence>
<dbReference type="Pfam" id="PF10613">
    <property type="entry name" value="Lig_chan-Glu_bd"/>
    <property type="match status" value="1"/>
</dbReference>
<keyword evidence="8" id="KW-0675">Receptor</keyword>
<keyword evidence="5 12" id="KW-1133">Transmembrane helix</keyword>
<name>A0A834K6M4_VESGE</name>
<dbReference type="SMART" id="SM00918">
    <property type="entry name" value="Lig_chan-Glu_bd"/>
    <property type="match status" value="1"/>
</dbReference>
<keyword evidence="7 12" id="KW-0472">Membrane</keyword>
<feature type="domain" description="Ionotropic glutamate receptor L-glutamate and glycine-binding" evidence="13">
    <location>
        <begin position="15"/>
        <end position="72"/>
    </location>
</feature>
<keyword evidence="2" id="KW-0813">Transport</keyword>
<dbReference type="PANTHER" id="PTHR42643:SF24">
    <property type="entry name" value="IONOTROPIC RECEPTOR 60A"/>
    <property type="match status" value="1"/>
</dbReference>
<dbReference type="AlphaFoldDB" id="A0A834K6M4"/>
<dbReference type="SUPFAM" id="SSF53850">
    <property type="entry name" value="Periplasmic binding protein-like II"/>
    <property type="match status" value="1"/>
</dbReference>
<keyword evidence="15" id="KW-1185">Reference proteome</keyword>
<keyword evidence="10" id="KW-1071">Ligand-gated ion channel</keyword>
<keyword evidence="4 12" id="KW-0812">Transmembrane</keyword>
<dbReference type="GO" id="GO:0015276">
    <property type="term" value="F:ligand-gated monoatomic ion channel activity"/>
    <property type="evidence" value="ECO:0007669"/>
    <property type="project" value="InterPro"/>
</dbReference>
<evidence type="ECO:0000256" key="11">
    <source>
        <dbReference type="ARBA" id="ARBA00023303"/>
    </source>
</evidence>
<evidence type="ECO:0000313" key="15">
    <source>
        <dbReference type="Proteomes" id="UP000617340"/>
    </source>
</evidence>
<comment type="subcellular location">
    <subcellularLocation>
        <location evidence="1">Cell membrane</location>
        <topology evidence="1">Multi-pass membrane protein</topology>
    </subcellularLocation>
</comment>
<keyword evidence="6" id="KW-0406">Ion transport</keyword>
<organism evidence="14 15">
    <name type="scientific">Vespula germanica</name>
    <name type="common">German yellow jacket</name>
    <name type="synonym">Paravespula germanica</name>
    <dbReference type="NCBI Taxonomy" id="30212"/>
    <lineage>
        <taxon>Eukaryota</taxon>
        <taxon>Metazoa</taxon>
        <taxon>Ecdysozoa</taxon>
        <taxon>Arthropoda</taxon>
        <taxon>Hexapoda</taxon>
        <taxon>Insecta</taxon>
        <taxon>Pterygota</taxon>
        <taxon>Neoptera</taxon>
        <taxon>Endopterygota</taxon>
        <taxon>Hymenoptera</taxon>
        <taxon>Apocrita</taxon>
        <taxon>Aculeata</taxon>
        <taxon>Vespoidea</taxon>
        <taxon>Vespidae</taxon>
        <taxon>Vespinae</taxon>
        <taxon>Vespula</taxon>
    </lineage>
</organism>
<dbReference type="InterPro" id="IPR052192">
    <property type="entry name" value="Insect_Ionotropic_Sensory_Rcpt"/>
</dbReference>
<evidence type="ECO:0000256" key="4">
    <source>
        <dbReference type="ARBA" id="ARBA00022692"/>
    </source>
</evidence>
<evidence type="ECO:0000256" key="9">
    <source>
        <dbReference type="ARBA" id="ARBA00023180"/>
    </source>
</evidence>
<evidence type="ECO:0000256" key="10">
    <source>
        <dbReference type="ARBA" id="ARBA00023286"/>
    </source>
</evidence>
<evidence type="ECO:0000256" key="1">
    <source>
        <dbReference type="ARBA" id="ARBA00004651"/>
    </source>
</evidence>
<evidence type="ECO:0000256" key="7">
    <source>
        <dbReference type="ARBA" id="ARBA00023136"/>
    </source>
</evidence>
<reference evidence="14" key="1">
    <citation type="journal article" date="2020" name="G3 (Bethesda)">
        <title>High-Quality Assemblies for Three Invasive Social Wasps from the &lt;i&gt;Vespula&lt;/i&gt; Genus.</title>
        <authorList>
            <person name="Harrop T.W.R."/>
            <person name="Guhlin J."/>
            <person name="McLaughlin G.M."/>
            <person name="Permina E."/>
            <person name="Stockwell P."/>
            <person name="Gilligan J."/>
            <person name="Le Lec M.F."/>
            <person name="Gruber M.A.M."/>
            <person name="Quinn O."/>
            <person name="Lovegrove M."/>
            <person name="Duncan E.J."/>
            <person name="Remnant E.J."/>
            <person name="Van Eeckhoven J."/>
            <person name="Graham B."/>
            <person name="Knapp R.A."/>
            <person name="Langford K.W."/>
            <person name="Kronenberg Z."/>
            <person name="Press M.O."/>
            <person name="Eacker S.M."/>
            <person name="Wilson-Rankin E.E."/>
            <person name="Purcell J."/>
            <person name="Lester P.J."/>
            <person name="Dearden P.K."/>
        </authorList>
    </citation>
    <scope>NUCLEOTIDE SEQUENCE</scope>
    <source>
        <strain evidence="14">Linc-1</strain>
    </source>
</reference>
<protein>
    <recommendedName>
        <fullName evidence="13">Ionotropic glutamate receptor L-glutamate and glycine-binding domain-containing protein</fullName>
    </recommendedName>
</protein>
<dbReference type="InterPro" id="IPR019594">
    <property type="entry name" value="Glu/Gly-bd"/>
</dbReference>
<keyword evidence="3" id="KW-1003">Cell membrane</keyword>
<feature type="transmembrane region" description="Helical" evidence="12">
    <location>
        <begin position="128"/>
        <end position="149"/>
    </location>
</feature>
<evidence type="ECO:0000256" key="2">
    <source>
        <dbReference type="ARBA" id="ARBA00022448"/>
    </source>
</evidence>
<dbReference type="Proteomes" id="UP000617340">
    <property type="component" value="Unassembled WGS sequence"/>
</dbReference>
<dbReference type="Gene3D" id="3.40.190.10">
    <property type="entry name" value="Periplasmic binding protein-like II"/>
    <property type="match status" value="1"/>
</dbReference>
<evidence type="ECO:0000259" key="13">
    <source>
        <dbReference type="SMART" id="SM00918"/>
    </source>
</evidence>
<dbReference type="PANTHER" id="PTHR42643">
    <property type="entry name" value="IONOTROPIC RECEPTOR 20A-RELATED"/>
    <property type="match status" value="1"/>
</dbReference>
<evidence type="ECO:0000256" key="8">
    <source>
        <dbReference type="ARBA" id="ARBA00023170"/>
    </source>
</evidence>
<proteinExistence type="predicted"/>